<organism evidence="1 2">
    <name type="scientific">Portunus trituberculatus</name>
    <name type="common">Swimming crab</name>
    <name type="synonym">Neptunus trituberculatus</name>
    <dbReference type="NCBI Taxonomy" id="210409"/>
    <lineage>
        <taxon>Eukaryota</taxon>
        <taxon>Metazoa</taxon>
        <taxon>Ecdysozoa</taxon>
        <taxon>Arthropoda</taxon>
        <taxon>Crustacea</taxon>
        <taxon>Multicrustacea</taxon>
        <taxon>Malacostraca</taxon>
        <taxon>Eumalacostraca</taxon>
        <taxon>Eucarida</taxon>
        <taxon>Decapoda</taxon>
        <taxon>Pleocyemata</taxon>
        <taxon>Brachyura</taxon>
        <taxon>Eubrachyura</taxon>
        <taxon>Portunoidea</taxon>
        <taxon>Portunidae</taxon>
        <taxon>Portuninae</taxon>
        <taxon>Portunus</taxon>
    </lineage>
</organism>
<name>A0A5B7KGX0_PORTR</name>
<gene>
    <name evidence="1" type="ORF">E2C01_101784</name>
</gene>
<dbReference type="Proteomes" id="UP000324222">
    <property type="component" value="Unassembled WGS sequence"/>
</dbReference>
<protein>
    <submittedName>
        <fullName evidence="1">Uncharacterized protein</fullName>
    </submittedName>
</protein>
<keyword evidence="2" id="KW-1185">Reference proteome</keyword>
<sequence length="108" mass="11797">MTPDRQRVVNTTGSHGFPYLSGSRGSVAYVKPTVSPMLSEVQLNVRQLDLDQLDSRQYCGPTVEDDGMQSSRWQGPPGPSTGFSAVHRCLHTWLGLLSPSLHRGCTVV</sequence>
<evidence type="ECO:0000313" key="1">
    <source>
        <dbReference type="EMBL" id="MPD06007.1"/>
    </source>
</evidence>
<accession>A0A5B7KGX0</accession>
<comment type="caution">
    <text evidence="1">The sequence shown here is derived from an EMBL/GenBank/DDBJ whole genome shotgun (WGS) entry which is preliminary data.</text>
</comment>
<proteinExistence type="predicted"/>
<dbReference type="EMBL" id="VSRR010148900">
    <property type="protein sequence ID" value="MPD06007.1"/>
    <property type="molecule type" value="Genomic_DNA"/>
</dbReference>
<evidence type="ECO:0000313" key="2">
    <source>
        <dbReference type="Proteomes" id="UP000324222"/>
    </source>
</evidence>
<reference evidence="1 2" key="1">
    <citation type="submission" date="2019-05" db="EMBL/GenBank/DDBJ databases">
        <title>Another draft genome of Portunus trituberculatus and its Hox gene families provides insights of decapod evolution.</title>
        <authorList>
            <person name="Jeong J.-H."/>
            <person name="Song I."/>
            <person name="Kim S."/>
            <person name="Choi T."/>
            <person name="Kim D."/>
            <person name="Ryu S."/>
            <person name="Kim W."/>
        </authorList>
    </citation>
    <scope>NUCLEOTIDE SEQUENCE [LARGE SCALE GENOMIC DNA]</scope>
    <source>
        <tissue evidence="1">Muscle</tissue>
    </source>
</reference>
<dbReference type="AlphaFoldDB" id="A0A5B7KGX0"/>